<evidence type="ECO:0000256" key="6">
    <source>
        <dbReference type="ARBA" id="ARBA00023277"/>
    </source>
</evidence>
<evidence type="ECO:0000256" key="1">
    <source>
        <dbReference type="ARBA" id="ARBA00009481"/>
    </source>
</evidence>
<feature type="domain" description="Glycosyl transferase family 1" evidence="7">
    <location>
        <begin position="445"/>
        <end position="618"/>
    </location>
</feature>
<dbReference type="Pfam" id="PF00534">
    <property type="entry name" value="Glycos_transf_1"/>
    <property type="match status" value="1"/>
</dbReference>
<dbReference type="SUPFAM" id="SSF53756">
    <property type="entry name" value="UDP-Glycosyltransferase/glycogen phosphorylase"/>
    <property type="match status" value="1"/>
</dbReference>
<dbReference type="Proteomes" id="UP001151582">
    <property type="component" value="Unassembled WGS sequence"/>
</dbReference>
<evidence type="ECO:0008006" key="11">
    <source>
        <dbReference type="Google" id="ProtNLM"/>
    </source>
</evidence>
<reference evidence="9" key="1">
    <citation type="submission" date="2022-07" db="EMBL/GenBank/DDBJ databases">
        <title>Phylogenomic reconstructions and comparative analyses of Kickxellomycotina fungi.</title>
        <authorList>
            <person name="Reynolds N.K."/>
            <person name="Stajich J.E."/>
            <person name="Barry K."/>
            <person name="Grigoriev I.V."/>
            <person name="Crous P."/>
            <person name="Smith M.E."/>
        </authorList>
    </citation>
    <scope>NUCLEOTIDE SEQUENCE</scope>
    <source>
        <strain evidence="9">RSA 567</strain>
    </source>
</reference>
<evidence type="ECO:0000313" key="9">
    <source>
        <dbReference type="EMBL" id="KAJ1978803.1"/>
    </source>
</evidence>
<evidence type="ECO:0000259" key="8">
    <source>
        <dbReference type="Pfam" id="PF21269"/>
    </source>
</evidence>
<dbReference type="InterPro" id="IPR049438">
    <property type="entry name" value="TreT_GT1"/>
</dbReference>
<dbReference type="InterPro" id="IPR052078">
    <property type="entry name" value="Trehalose_Metab_GTase"/>
</dbReference>
<protein>
    <recommendedName>
        <fullName evidence="11">Glycosyl transferase family 1 domain-containing protein</fullName>
    </recommendedName>
</protein>
<evidence type="ECO:0000259" key="7">
    <source>
        <dbReference type="Pfam" id="PF00534"/>
    </source>
</evidence>
<evidence type="ECO:0000256" key="3">
    <source>
        <dbReference type="ARBA" id="ARBA00022526"/>
    </source>
</evidence>
<feature type="domain" description="Trehalose synthase N-terminal" evidence="8">
    <location>
        <begin position="229"/>
        <end position="385"/>
    </location>
</feature>
<keyword evidence="3" id="KW-0313">Glucose metabolism</keyword>
<evidence type="ECO:0000256" key="5">
    <source>
        <dbReference type="ARBA" id="ARBA00022679"/>
    </source>
</evidence>
<keyword evidence="10" id="KW-1185">Reference proteome</keyword>
<dbReference type="PANTHER" id="PTHR47779">
    <property type="entry name" value="SYNTHASE (CCG-9), PUTATIVE (AFU_ORTHOLOGUE AFUA_3G12100)-RELATED"/>
    <property type="match status" value="1"/>
</dbReference>
<evidence type="ECO:0000313" key="10">
    <source>
        <dbReference type="Proteomes" id="UP001151582"/>
    </source>
</evidence>
<sequence>MSGSAYSSSFERRVYQRRPSLEGIPVVLQGVYCGIDGVIEPDRPEVVSWSACTHDGSFYLDFHDGEVNLEYRESGVSAADHYAEGMITALRRYSRERGYKILALSVSIHQDPKSSKYRALHSEIHHSLLMKSWFELDAIPFEILAEGDCGQERASSAVRKLIDWLSPQVPGNIPRINVSLHHEVEVDLSGHIQISDLNHYEKITHPHYWHALTALAKDCRDRKLSIAFFNSTPQGGGVALMRHATIRMMHLLDIDAHWYVAKPNPVVFQITKGKFHNVLQGVAPKDSFLTDEDQQKYLEWCDMNFDRYWVTDKGPILNSDVIIMDDPQLAGIIPKIKKVNPKCKIVYRSHIEIRSDLVAQEDSPQYRTWHFLWQFIKHADLFISHPVAGFIPPWVERKQVALMPASTDPLDGLNKSLNLVNINYYHTIFNRICNDQMSPPLSHVRPYIIQIARFDPSKGIPDCLEAFRLLRQKLKEFNNPAIQMPQLVICGHGSVDDPDGAMVYQDTIKQLSGPEFDEVGDDICVARIPPCDQLLNALLSGAYCALQLSHREGFEVKVTEALAKGKPVVAYASGGIPLQIKDGKTGFLVPTGKVKQVADRLFDLMTKRDLYERMHRNAVNDKVKRQEYYTPFQTINWLYIVTRLADKEREMTLSDNKQKEIDGRHWDCHYVKDFWYNDMNVHVDDAL</sequence>
<keyword evidence="6" id="KW-0119">Carbohydrate metabolism</keyword>
<name>A0A9W8B2U4_9FUNG</name>
<keyword evidence="5" id="KW-0808">Transferase</keyword>
<accession>A0A9W8B2U4</accession>
<evidence type="ECO:0000256" key="4">
    <source>
        <dbReference type="ARBA" id="ARBA00022676"/>
    </source>
</evidence>
<dbReference type="OrthoDB" id="937291at2759"/>
<dbReference type="GO" id="GO:0016757">
    <property type="term" value="F:glycosyltransferase activity"/>
    <property type="evidence" value="ECO:0007669"/>
    <property type="project" value="UniProtKB-KW"/>
</dbReference>
<dbReference type="InterPro" id="IPR001296">
    <property type="entry name" value="Glyco_trans_1"/>
</dbReference>
<comment type="subunit">
    <text evidence="2">Homodimer.</text>
</comment>
<dbReference type="Gene3D" id="3.40.50.2000">
    <property type="entry name" value="Glycogen Phosphorylase B"/>
    <property type="match status" value="2"/>
</dbReference>
<proteinExistence type="inferred from homology"/>
<dbReference type="Pfam" id="PF21269">
    <property type="entry name" value="TreT_GT1"/>
    <property type="match status" value="1"/>
</dbReference>
<dbReference type="PANTHER" id="PTHR47779:SF1">
    <property type="entry name" value="SYNTHASE (CCG-9), PUTATIVE (AFU_ORTHOLOGUE AFUA_3G12100)-RELATED"/>
    <property type="match status" value="1"/>
</dbReference>
<keyword evidence="4" id="KW-0328">Glycosyltransferase</keyword>
<dbReference type="EMBL" id="JANBQB010000255">
    <property type="protein sequence ID" value="KAJ1978803.1"/>
    <property type="molecule type" value="Genomic_DNA"/>
</dbReference>
<organism evidence="9 10">
    <name type="scientific">Dimargaris verticillata</name>
    <dbReference type="NCBI Taxonomy" id="2761393"/>
    <lineage>
        <taxon>Eukaryota</taxon>
        <taxon>Fungi</taxon>
        <taxon>Fungi incertae sedis</taxon>
        <taxon>Zoopagomycota</taxon>
        <taxon>Kickxellomycotina</taxon>
        <taxon>Dimargaritomycetes</taxon>
        <taxon>Dimargaritales</taxon>
        <taxon>Dimargaritaceae</taxon>
        <taxon>Dimargaris</taxon>
    </lineage>
</organism>
<comment type="similarity">
    <text evidence="1">Belongs to the glycosyltransferase group 1 family. Glycosyltransferase 4 subfamily.</text>
</comment>
<evidence type="ECO:0000256" key="2">
    <source>
        <dbReference type="ARBA" id="ARBA00011738"/>
    </source>
</evidence>
<dbReference type="GO" id="GO:0006006">
    <property type="term" value="P:glucose metabolic process"/>
    <property type="evidence" value="ECO:0007669"/>
    <property type="project" value="UniProtKB-KW"/>
</dbReference>
<comment type="caution">
    <text evidence="9">The sequence shown here is derived from an EMBL/GenBank/DDBJ whole genome shotgun (WGS) entry which is preliminary data.</text>
</comment>
<dbReference type="AlphaFoldDB" id="A0A9W8B2U4"/>
<gene>
    <name evidence="9" type="ORF">H4R34_003068</name>
</gene>